<feature type="domain" description="Prepilin peptidase A24 N-terminal" evidence="9">
    <location>
        <begin position="7"/>
        <end position="85"/>
    </location>
</feature>
<dbReference type="Pfam" id="PF06750">
    <property type="entry name" value="A24_N_bact"/>
    <property type="match status" value="1"/>
</dbReference>
<feature type="transmembrane region" description="Helical" evidence="7">
    <location>
        <begin position="138"/>
        <end position="159"/>
    </location>
</feature>
<evidence type="ECO:0000313" key="10">
    <source>
        <dbReference type="EMBL" id="QER67031.1"/>
    </source>
</evidence>
<dbReference type="GO" id="GO:0006465">
    <property type="term" value="P:signal peptide processing"/>
    <property type="evidence" value="ECO:0007669"/>
    <property type="project" value="TreeGrafter"/>
</dbReference>
<feature type="transmembrane region" description="Helical" evidence="7">
    <location>
        <begin position="116"/>
        <end position="132"/>
    </location>
</feature>
<proteinExistence type="inferred from homology"/>
<dbReference type="EMBL" id="CP043939">
    <property type="protein sequence ID" value="QER67031.1"/>
    <property type="molecule type" value="Genomic_DNA"/>
</dbReference>
<gene>
    <name evidence="10" type="ORF">F0161_03530</name>
</gene>
<sequence length="227" mass="26002">MSIIAFLYGTVLASFITLCADRIPKHVSILYPRSRCDNCQVQLRYWQLIPIFGYLFQLGHCKNCHHHISPISTCVELIIGLIALHAPLNHPLQLICFILFYGFLLFISLTDLSHQFFYSTGLLGLLPGIFIFESAKRWEWQLGCVMITTLLFLLLLAHLTNGLGSGDIELILIFEILLGFEQTMWIICISSLLALFTILLTRHQSRIPFVPFLSLGFLIVTQIFYYM</sequence>
<keyword evidence="11" id="KW-1185">Reference proteome</keyword>
<dbReference type="InterPro" id="IPR050882">
    <property type="entry name" value="Prepilin_peptidase/N-MTase"/>
</dbReference>
<evidence type="ECO:0000256" key="7">
    <source>
        <dbReference type="SAM" id="Phobius"/>
    </source>
</evidence>
<evidence type="ECO:0000313" key="11">
    <source>
        <dbReference type="Proteomes" id="UP000325295"/>
    </source>
</evidence>
<evidence type="ECO:0000259" key="9">
    <source>
        <dbReference type="Pfam" id="PF06750"/>
    </source>
</evidence>
<dbReference type="InterPro" id="IPR000045">
    <property type="entry name" value="Prepilin_IV_endopep_pep"/>
</dbReference>
<dbReference type="InterPro" id="IPR010627">
    <property type="entry name" value="Prepilin_pept_A24_N"/>
</dbReference>
<keyword evidence="6 7" id="KW-0472">Membrane</keyword>
<dbReference type="PANTHER" id="PTHR30487">
    <property type="entry name" value="TYPE 4 PREPILIN-LIKE PROTEINS LEADER PEPTIDE-PROCESSING ENZYME"/>
    <property type="match status" value="1"/>
</dbReference>
<name>A0A5P1X3J4_9LACO</name>
<dbReference type="RefSeq" id="WP_137601059.1">
    <property type="nucleotide sequence ID" value="NZ_BJEB01000001.1"/>
</dbReference>
<feature type="transmembrane region" description="Helical" evidence="7">
    <location>
        <begin position="171"/>
        <end position="201"/>
    </location>
</feature>
<reference evidence="10 11" key="1">
    <citation type="submission" date="2019-09" db="EMBL/GenBank/DDBJ databases">
        <title>Complete Genome Sequence of Lactobacillus nenjiangensis SH-Y15, isolated from sauerkraut.</title>
        <authorList>
            <person name="Yang H."/>
        </authorList>
    </citation>
    <scope>NUCLEOTIDE SEQUENCE [LARGE SCALE GENOMIC DNA]</scope>
    <source>
        <strain evidence="10 11">SH-Y15</strain>
    </source>
</reference>
<dbReference type="KEGG" id="lnn:F0161_03530"/>
<organism evidence="10 11">
    <name type="scientific">Paucilactobacillus nenjiangensis</name>
    <dbReference type="NCBI Taxonomy" id="1296540"/>
    <lineage>
        <taxon>Bacteria</taxon>
        <taxon>Bacillati</taxon>
        <taxon>Bacillota</taxon>
        <taxon>Bacilli</taxon>
        <taxon>Lactobacillales</taxon>
        <taxon>Lactobacillaceae</taxon>
        <taxon>Paucilactobacillus</taxon>
    </lineage>
</organism>
<feature type="transmembrane region" description="Helical" evidence="7">
    <location>
        <begin position="207"/>
        <end position="226"/>
    </location>
</feature>
<dbReference type="Proteomes" id="UP000325295">
    <property type="component" value="Chromosome"/>
</dbReference>
<dbReference type="GO" id="GO:0004190">
    <property type="term" value="F:aspartic-type endopeptidase activity"/>
    <property type="evidence" value="ECO:0007669"/>
    <property type="project" value="InterPro"/>
</dbReference>
<keyword evidence="4 7" id="KW-0812">Transmembrane</keyword>
<dbReference type="PANTHER" id="PTHR30487:SF0">
    <property type="entry name" value="PREPILIN LEADER PEPTIDASE_N-METHYLTRANSFERASE-RELATED"/>
    <property type="match status" value="1"/>
</dbReference>
<evidence type="ECO:0000256" key="5">
    <source>
        <dbReference type="ARBA" id="ARBA00022989"/>
    </source>
</evidence>
<feature type="transmembrane region" description="Helical" evidence="7">
    <location>
        <begin position="92"/>
        <end position="109"/>
    </location>
</feature>
<dbReference type="Pfam" id="PF01478">
    <property type="entry name" value="Peptidase_A24"/>
    <property type="match status" value="1"/>
</dbReference>
<keyword evidence="5 7" id="KW-1133">Transmembrane helix</keyword>
<dbReference type="AlphaFoldDB" id="A0A5P1X3J4"/>
<feature type="domain" description="Prepilin type IV endopeptidase peptidase" evidence="8">
    <location>
        <begin position="98"/>
        <end position="198"/>
    </location>
</feature>
<evidence type="ECO:0000256" key="4">
    <source>
        <dbReference type="ARBA" id="ARBA00022692"/>
    </source>
</evidence>
<accession>A0A5P1X3J4</accession>
<comment type="similarity">
    <text evidence="2">Belongs to the peptidase A24 family.</text>
</comment>
<protein>
    <submittedName>
        <fullName evidence="10">Prepilin peptidase</fullName>
    </submittedName>
</protein>
<evidence type="ECO:0000256" key="6">
    <source>
        <dbReference type="ARBA" id="ARBA00023136"/>
    </source>
</evidence>
<comment type="subcellular location">
    <subcellularLocation>
        <location evidence="1">Cell membrane</location>
        <topology evidence="1">Multi-pass membrane protein</topology>
    </subcellularLocation>
</comment>
<evidence type="ECO:0000259" key="8">
    <source>
        <dbReference type="Pfam" id="PF01478"/>
    </source>
</evidence>
<keyword evidence="3" id="KW-1003">Cell membrane</keyword>
<dbReference type="OrthoDB" id="9789291at2"/>
<evidence type="ECO:0000256" key="3">
    <source>
        <dbReference type="ARBA" id="ARBA00022475"/>
    </source>
</evidence>
<dbReference type="GO" id="GO:0005886">
    <property type="term" value="C:plasma membrane"/>
    <property type="evidence" value="ECO:0007669"/>
    <property type="project" value="UniProtKB-SubCell"/>
</dbReference>
<evidence type="ECO:0000256" key="2">
    <source>
        <dbReference type="ARBA" id="ARBA00005801"/>
    </source>
</evidence>
<evidence type="ECO:0000256" key="1">
    <source>
        <dbReference type="ARBA" id="ARBA00004651"/>
    </source>
</evidence>